<reference evidence="2" key="1">
    <citation type="journal article" date="2020" name="Stud. Mycol.">
        <title>101 Dothideomycetes genomes: a test case for predicting lifestyles and emergence of pathogens.</title>
        <authorList>
            <person name="Haridas S."/>
            <person name="Albert R."/>
            <person name="Binder M."/>
            <person name="Bloem J."/>
            <person name="Labutti K."/>
            <person name="Salamov A."/>
            <person name="Andreopoulos B."/>
            <person name="Baker S."/>
            <person name="Barry K."/>
            <person name="Bills G."/>
            <person name="Bluhm B."/>
            <person name="Cannon C."/>
            <person name="Castanera R."/>
            <person name="Culley D."/>
            <person name="Daum C."/>
            <person name="Ezra D."/>
            <person name="Gonzalez J."/>
            <person name="Henrissat B."/>
            <person name="Kuo A."/>
            <person name="Liang C."/>
            <person name="Lipzen A."/>
            <person name="Lutzoni F."/>
            <person name="Magnuson J."/>
            <person name="Mondo S."/>
            <person name="Nolan M."/>
            <person name="Ohm R."/>
            <person name="Pangilinan J."/>
            <person name="Park H.-J."/>
            <person name="Ramirez L."/>
            <person name="Alfaro M."/>
            <person name="Sun H."/>
            <person name="Tritt A."/>
            <person name="Yoshinaga Y."/>
            <person name="Zwiers L.-H."/>
            <person name="Turgeon B."/>
            <person name="Goodwin S."/>
            <person name="Spatafora J."/>
            <person name="Crous P."/>
            <person name="Grigoriev I."/>
        </authorList>
    </citation>
    <scope>NUCLEOTIDE SEQUENCE</scope>
    <source>
        <strain evidence="2">CBS 116005</strain>
    </source>
</reference>
<protein>
    <submittedName>
        <fullName evidence="2">Uncharacterized protein</fullName>
    </submittedName>
</protein>
<name>A0A6G1LG29_9PEZI</name>
<feature type="region of interest" description="Disordered" evidence="1">
    <location>
        <begin position="113"/>
        <end position="146"/>
    </location>
</feature>
<sequence length="175" mass="20094">MREVGHQKQPHSCQLIDGDGDAHARRHDSQSYPNHLLRCSRDSDRRPVQSWHNDVQAKDTLRAKHLQHKLKYSRLIQAELSSLGYHIITGLPMASHTATQRKTKGKLEDLLRSPLNAMPAQQLPRPPKMKRGNRNRASNQAKQARQKLPNIIVVAHQVAMPKRYALKCNRQQTEM</sequence>
<feature type="region of interest" description="Disordered" evidence="1">
    <location>
        <begin position="1"/>
        <end position="34"/>
    </location>
</feature>
<proteinExistence type="predicted"/>
<dbReference type="Proteomes" id="UP000799436">
    <property type="component" value="Unassembled WGS sequence"/>
</dbReference>
<gene>
    <name evidence="2" type="ORF">EJ03DRAFT_9655</name>
</gene>
<dbReference type="EMBL" id="ML995817">
    <property type="protein sequence ID" value="KAF2771825.1"/>
    <property type="molecule type" value="Genomic_DNA"/>
</dbReference>
<evidence type="ECO:0000313" key="2">
    <source>
        <dbReference type="EMBL" id="KAF2771825.1"/>
    </source>
</evidence>
<organism evidence="2 3">
    <name type="scientific">Teratosphaeria nubilosa</name>
    <dbReference type="NCBI Taxonomy" id="161662"/>
    <lineage>
        <taxon>Eukaryota</taxon>
        <taxon>Fungi</taxon>
        <taxon>Dikarya</taxon>
        <taxon>Ascomycota</taxon>
        <taxon>Pezizomycotina</taxon>
        <taxon>Dothideomycetes</taxon>
        <taxon>Dothideomycetidae</taxon>
        <taxon>Mycosphaerellales</taxon>
        <taxon>Teratosphaeriaceae</taxon>
        <taxon>Teratosphaeria</taxon>
    </lineage>
</organism>
<keyword evidence="3" id="KW-1185">Reference proteome</keyword>
<dbReference type="AlphaFoldDB" id="A0A6G1LG29"/>
<accession>A0A6G1LG29</accession>
<feature type="compositionally biased region" description="Basic and acidic residues" evidence="1">
    <location>
        <begin position="20"/>
        <end position="29"/>
    </location>
</feature>
<evidence type="ECO:0000256" key="1">
    <source>
        <dbReference type="SAM" id="MobiDB-lite"/>
    </source>
</evidence>
<evidence type="ECO:0000313" key="3">
    <source>
        <dbReference type="Proteomes" id="UP000799436"/>
    </source>
</evidence>